<dbReference type="STRING" id="1195236.CTER_4853"/>
<name>S0FHU5_RUMCE</name>
<gene>
    <name evidence="2" type="ORF">CTER_4853</name>
</gene>
<dbReference type="RefSeq" id="WP_004629815.1">
    <property type="nucleotide sequence ID" value="NZ_AORV01000065.1"/>
</dbReference>
<evidence type="ECO:0000313" key="2">
    <source>
        <dbReference type="EMBL" id="EMS69561.1"/>
    </source>
</evidence>
<dbReference type="PANTHER" id="PTHR30399">
    <property type="entry name" value="UNCHARACTERIZED PROTEIN YGJP"/>
    <property type="match status" value="1"/>
</dbReference>
<dbReference type="AlphaFoldDB" id="S0FHU5"/>
<dbReference type="EMBL" id="AORV01000065">
    <property type="protein sequence ID" value="EMS69561.1"/>
    <property type="molecule type" value="Genomic_DNA"/>
</dbReference>
<feature type="domain" description="YgjP-like metallopeptidase" evidence="1">
    <location>
        <begin position="31"/>
        <end position="242"/>
    </location>
</feature>
<accession>S0FHU5</accession>
<dbReference type="Proteomes" id="UP000014155">
    <property type="component" value="Unassembled WGS sequence"/>
</dbReference>
<comment type="caution">
    <text evidence="2">The sequence shown here is derived from an EMBL/GenBank/DDBJ whole genome shotgun (WGS) entry which is preliminary data.</text>
</comment>
<reference evidence="2 3" key="1">
    <citation type="journal article" date="2013" name="Genome Announc.">
        <title>Draft Genome Sequence of the Cellulolytic, Mesophilic, Anaerobic Bacterium Clostridium termitidis Strain CT1112 (DSM 5398).</title>
        <authorList>
            <person name="Lal S."/>
            <person name="Ramachandran U."/>
            <person name="Zhang X."/>
            <person name="Munir R."/>
            <person name="Sparling R."/>
            <person name="Levin D.B."/>
        </authorList>
    </citation>
    <scope>NUCLEOTIDE SEQUENCE [LARGE SCALE GENOMIC DNA]</scope>
    <source>
        <strain evidence="2 3">CT1112</strain>
    </source>
</reference>
<dbReference type="Pfam" id="PF01863">
    <property type="entry name" value="YgjP-like"/>
    <property type="match status" value="1"/>
</dbReference>
<proteinExistence type="predicted"/>
<evidence type="ECO:0000313" key="3">
    <source>
        <dbReference type="Proteomes" id="UP000014155"/>
    </source>
</evidence>
<keyword evidence="2" id="KW-0378">Hydrolase</keyword>
<dbReference type="InterPro" id="IPR002725">
    <property type="entry name" value="YgjP-like_metallopeptidase"/>
</dbReference>
<dbReference type="PATRIC" id="fig|1195236.3.peg.5040"/>
<dbReference type="GO" id="GO:0016787">
    <property type="term" value="F:hydrolase activity"/>
    <property type="evidence" value="ECO:0007669"/>
    <property type="project" value="UniProtKB-KW"/>
</dbReference>
<keyword evidence="3" id="KW-1185">Reference proteome</keyword>
<dbReference type="InterPro" id="IPR053136">
    <property type="entry name" value="UTP_pyrophosphatase-like"/>
</dbReference>
<dbReference type="CDD" id="cd07344">
    <property type="entry name" value="M48_yhfN_like"/>
    <property type="match status" value="1"/>
</dbReference>
<organism evidence="2 3">
    <name type="scientific">Ruminiclostridium cellobioparum subsp. termitidis CT1112</name>
    <dbReference type="NCBI Taxonomy" id="1195236"/>
    <lineage>
        <taxon>Bacteria</taxon>
        <taxon>Bacillati</taxon>
        <taxon>Bacillota</taxon>
        <taxon>Clostridia</taxon>
        <taxon>Eubacteriales</taxon>
        <taxon>Oscillospiraceae</taxon>
        <taxon>Ruminiclostridium</taxon>
    </lineage>
</organism>
<sequence length="249" mass="28439">MKTYAGNQFKELKIVLGGRELKYTLKRTGRRSIGISIDKNGAITVAGPYRVSETTIRELLEKKASWILDKLSAIEAQAAGSDGPRAFIDGEGYLYMGRVYKLKLIEDRLLKRPVVRLGENSLEVYHKVPEKPEELRAVLREWYVAQFAKKLEGRLPAYSQQIGVSPGRVTIREQKTRWGSCSSSGNLNFNWKLVMAPVEVMDYVIVHELCHMKELNHSSNFWALVGKVCPDYKNHRKWLKENGNKLTLD</sequence>
<dbReference type="Gene3D" id="3.30.2010.10">
    <property type="entry name" value="Metalloproteases ('zincins'), catalytic domain"/>
    <property type="match status" value="1"/>
</dbReference>
<dbReference type="PANTHER" id="PTHR30399:SF1">
    <property type="entry name" value="UTP PYROPHOSPHATASE"/>
    <property type="match status" value="1"/>
</dbReference>
<protein>
    <submittedName>
        <fullName evidence="2">Putative metal-dependent hydrolase</fullName>
    </submittedName>
</protein>
<evidence type="ECO:0000259" key="1">
    <source>
        <dbReference type="Pfam" id="PF01863"/>
    </source>
</evidence>
<dbReference type="eggNOG" id="COG1451">
    <property type="taxonomic scope" value="Bacteria"/>
</dbReference>